<protein>
    <submittedName>
        <fullName evidence="1">Uncharacterized protein</fullName>
    </submittedName>
</protein>
<dbReference type="EMBL" id="QLNQ01000010">
    <property type="protein sequence ID" value="RCK66543.1"/>
    <property type="molecule type" value="Genomic_DNA"/>
</dbReference>
<comment type="caution">
    <text evidence="1">The sequence shown here is derived from an EMBL/GenBank/DDBJ whole genome shotgun (WGS) entry which is preliminary data.</text>
</comment>
<dbReference type="AlphaFoldDB" id="A0A367YKY5"/>
<keyword evidence="2" id="KW-1185">Reference proteome</keyword>
<dbReference type="OrthoDB" id="107372at2759"/>
<reference evidence="1 2" key="1">
    <citation type="submission" date="2018-06" db="EMBL/GenBank/DDBJ databases">
        <title>Whole genome sequencing of Candida tropicalis (genome annotated by CSBL at Korea University).</title>
        <authorList>
            <person name="Ahn J."/>
        </authorList>
    </citation>
    <scope>NUCLEOTIDE SEQUENCE [LARGE SCALE GENOMIC DNA]</scope>
    <source>
        <strain evidence="1 2">ATCC 20962</strain>
    </source>
</reference>
<sequence length="107" mass="12651">MLTRERRRELKLEELYSEEPDYEMDGYESTIDRDDIFFGIRRHFHTTTRNFNASKLKAVYDELVDNGNVKTLAKFKTILMKYSLVSPWKSTIGRLISTRFSTCSIQS</sequence>
<dbReference type="Proteomes" id="UP000253472">
    <property type="component" value="Unassembled WGS sequence"/>
</dbReference>
<gene>
    <name evidence="1" type="ORF">Cantr_03552</name>
</gene>
<name>A0A367YKY5_9ASCO</name>
<evidence type="ECO:0000313" key="2">
    <source>
        <dbReference type="Proteomes" id="UP000253472"/>
    </source>
</evidence>
<accession>A0A367YKY5</accession>
<organism evidence="1 2">
    <name type="scientific">Candida viswanathii</name>
    <dbReference type="NCBI Taxonomy" id="5486"/>
    <lineage>
        <taxon>Eukaryota</taxon>
        <taxon>Fungi</taxon>
        <taxon>Dikarya</taxon>
        <taxon>Ascomycota</taxon>
        <taxon>Saccharomycotina</taxon>
        <taxon>Pichiomycetes</taxon>
        <taxon>Debaryomycetaceae</taxon>
        <taxon>Candida/Lodderomyces clade</taxon>
        <taxon>Candida</taxon>
    </lineage>
</organism>
<proteinExistence type="predicted"/>
<evidence type="ECO:0000313" key="1">
    <source>
        <dbReference type="EMBL" id="RCK66543.1"/>
    </source>
</evidence>
<dbReference type="STRING" id="5486.A0A367YKY5"/>